<reference evidence="4 5" key="1">
    <citation type="submission" date="2024-09" db="EMBL/GenBank/DDBJ databases">
        <authorList>
            <person name="Sun Q."/>
            <person name="Mori K."/>
        </authorList>
    </citation>
    <scope>NUCLEOTIDE SEQUENCE [LARGE SCALE GENOMIC DNA]</scope>
    <source>
        <strain evidence="4 5">CECT 8300</strain>
    </source>
</reference>
<keyword evidence="2" id="KW-1133">Transmembrane helix</keyword>
<comment type="caution">
    <text evidence="4">The sequence shown here is derived from an EMBL/GenBank/DDBJ whole genome shotgun (WGS) entry which is preliminary data.</text>
</comment>
<feature type="domain" description="Signal transduction histidine kinase internal region" evidence="3">
    <location>
        <begin position="480"/>
        <end position="559"/>
    </location>
</feature>
<name>A0ABV5GW92_9FLAO</name>
<gene>
    <name evidence="4" type="ORF">ACFFU1_03280</name>
</gene>
<evidence type="ECO:0000259" key="3">
    <source>
        <dbReference type="Pfam" id="PF06580"/>
    </source>
</evidence>
<dbReference type="Gene3D" id="1.25.40.10">
    <property type="entry name" value="Tetratricopeptide repeat domain"/>
    <property type="match status" value="3"/>
</dbReference>
<evidence type="ECO:0000313" key="5">
    <source>
        <dbReference type="Proteomes" id="UP001589590"/>
    </source>
</evidence>
<dbReference type="InterPro" id="IPR010559">
    <property type="entry name" value="Sig_transdc_His_kin_internal"/>
</dbReference>
<accession>A0ABV5GW92</accession>
<dbReference type="SMART" id="SM00028">
    <property type="entry name" value="TPR"/>
    <property type="match status" value="8"/>
</dbReference>
<dbReference type="PROSITE" id="PS50005">
    <property type="entry name" value="TPR"/>
    <property type="match status" value="1"/>
</dbReference>
<keyword evidence="1" id="KW-0802">TPR repeat</keyword>
<dbReference type="Proteomes" id="UP001589590">
    <property type="component" value="Unassembled WGS sequence"/>
</dbReference>
<dbReference type="Pfam" id="PF13424">
    <property type="entry name" value="TPR_12"/>
    <property type="match status" value="2"/>
</dbReference>
<dbReference type="Pfam" id="PF06580">
    <property type="entry name" value="His_kinase"/>
    <property type="match status" value="1"/>
</dbReference>
<dbReference type="SUPFAM" id="SSF48452">
    <property type="entry name" value="TPR-like"/>
    <property type="match status" value="2"/>
</dbReference>
<keyword evidence="2" id="KW-0812">Transmembrane</keyword>
<feature type="repeat" description="TPR" evidence="1">
    <location>
        <begin position="283"/>
        <end position="316"/>
    </location>
</feature>
<dbReference type="PANTHER" id="PTHR34220:SF7">
    <property type="entry name" value="SENSOR HISTIDINE KINASE YPDA"/>
    <property type="match status" value="1"/>
</dbReference>
<keyword evidence="2" id="KW-0472">Membrane</keyword>
<dbReference type="EMBL" id="JBHMFA010000001">
    <property type="protein sequence ID" value="MFB9103909.1"/>
    <property type="molecule type" value="Genomic_DNA"/>
</dbReference>
<dbReference type="InterPro" id="IPR036890">
    <property type="entry name" value="HATPase_C_sf"/>
</dbReference>
<feature type="transmembrane region" description="Helical" evidence="2">
    <location>
        <begin position="446"/>
        <end position="465"/>
    </location>
</feature>
<keyword evidence="5" id="KW-1185">Reference proteome</keyword>
<evidence type="ECO:0000256" key="2">
    <source>
        <dbReference type="SAM" id="Phobius"/>
    </source>
</evidence>
<dbReference type="InterPro" id="IPR050640">
    <property type="entry name" value="Bact_2-comp_sensor_kinase"/>
</dbReference>
<proteinExistence type="predicted"/>
<evidence type="ECO:0000313" key="4">
    <source>
        <dbReference type="EMBL" id="MFB9103909.1"/>
    </source>
</evidence>
<evidence type="ECO:0000256" key="1">
    <source>
        <dbReference type="PROSITE-ProRule" id="PRU00339"/>
    </source>
</evidence>
<protein>
    <submittedName>
        <fullName evidence="4">Tetratricopeptide repeat protein</fullName>
    </submittedName>
</protein>
<sequence>MKKSLHYFVFFICMNLYTQQRTIDSLETLLLTTNKQQDSLRLNVLIELGYNYYLSNPDKGLKVLDEAIQIAKTGNNQQHLARSYQYKGHNYSSKGEDSLALAMYDKAIAIYDKTNDKGRKARAIYNKGLVYFSQADYQQANAKNTEAYLVFKAEKDSVLMAKMLNSIGLNHMYLTDYPAALSTYFEALTLHEKLKDTTSLDYAAINGSIGMLYTRLEKFTKAITFHNKAVNIYKIKDYKYGLANSLNNIGTAYDYLKQPKNAIANYNKAFNIMQDINNPSGMASAITNIGMAYITLKDYNKALEHFKQSKPIYESLNNHTNLAIVHDNMGVCYSNLNNNLTEAKQHFKTSLAYAEEANSLNLQVNALESLTKTNYKLGNYKQAYHFMDEAIILKDSFYSIEKKEELARVEEQYKHQNEKTKLESNFERERLLAKEELDRQKHMRNLTIFGGGSLFLLIITGMFFYRKKQESDFNLKVADTELKALRAQMDPHFLFNALNSINSYILKNDTESATNYLTKFARLIRKTLESSTEKEVLLKDDIEVLKNYLDIEQKRLNHNFTYSIEVNDDIDPSNTLIPPLILQPFLENSIWHGIAQMKNSGHIKLQFKKENNLLFCTVDDNGVGRNLNETKHTENKSIGINLTKNRIDILNTQKKTKGSMTIIDKPQGVRVEVKLPLIFAF</sequence>
<organism evidence="4 5">
    <name type="scientific">Algibacter miyuki</name>
    <dbReference type="NCBI Taxonomy" id="1306933"/>
    <lineage>
        <taxon>Bacteria</taxon>
        <taxon>Pseudomonadati</taxon>
        <taxon>Bacteroidota</taxon>
        <taxon>Flavobacteriia</taxon>
        <taxon>Flavobacteriales</taxon>
        <taxon>Flavobacteriaceae</taxon>
        <taxon>Algibacter</taxon>
    </lineage>
</organism>
<dbReference type="Gene3D" id="3.30.565.10">
    <property type="entry name" value="Histidine kinase-like ATPase, C-terminal domain"/>
    <property type="match status" value="1"/>
</dbReference>
<dbReference type="SUPFAM" id="SSF55874">
    <property type="entry name" value="ATPase domain of HSP90 chaperone/DNA topoisomerase II/histidine kinase"/>
    <property type="match status" value="1"/>
</dbReference>
<dbReference type="InterPro" id="IPR019734">
    <property type="entry name" value="TPR_rpt"/>
</dbReference>
<dbReference type="RefSeq" id="WP_290269832.1">
    <property type="nucleotide sequence ID" value="NZ_JAUFQP010000007.1"/>
</dbReference>
<dbReference type="PANTHER" id="PTHR34220">
    <property type="entry name" value="SENSOR HISTIDINE KINASE YPDA"/>
    <property type="match status" value="1"/>
</dbReference>
<dbReference type="InterPro" id="IPR011990">
    <property type="entry name" value="TPR-like_helical_dom_sf"/>
</dbReference>